<evidence type="ECO:0000256" key="2">
    <source>
        <dbReference type="ARBA" id="ARBA00023002"/>
    </source>
</evidence>
<feature type="domain" description="6-phosphogluconate dehydrogenase C-terminal" evidence="4">
    <location>
        <begin position="169"/>
        <end position="302"/>
    </location>
</feature>
<reference evidence="5 6" key="1">
    <citation type="journal article" date="2016" name="Nat. Commun.">
        <title>Thousands of microbial genomes shed light on interconnected biogeochemical processes in an aquifer system.</title>
        <authorList>
            <person name="Anantharaman K."/>
            <person name="Brown C.T."/>
            <person name="Hug L.A."/>
            <person name="Sharon I."/>
            <person name="Castelle C.J."/>
            <person name="Probst A.J."/>
            <person name="Thomas B.C."/>
            <person name="Singh A."/>
            <person name="Wilkins M.J."/>
            <person name="Karaoz U."/>
            <person name="Brodie E.L."/>
            <person name="Williams K.H."/>
            <person name="Hubbard S.S."/>
            <person name="Banfield J.F."/>
        </authorList>
    </citation>
    <scope>NUCLEOTIDE SEQUENCE [LARGE SCALE GENOMIC DNA]</scope>
</reference>
<dbReference type="Gene3D" id="1.10.1040.10">
    <property type="entry name" value="N-(1-d-carboxylethyl)-l-norvaline Dehydrogenase, domain 2"/>
    <property type="match status" value="1"/>
</dbReference>
<comment type="caution">
    <text evidence="5">The sequence shown here is derived from an EMBL/GenBank/DDBJ whole genome shotgun (WGS) entry which is preliminary data.</text>
</comment>
<dbReference type="NCBIfam" id="TIGR00872">
    <property type="entry name" value="gnd_rel"/>
    <property type="match status" value="1"/>
</dbReference>
<dbReference type="InterPro" id="IPR004849">
    <property type="entry name" value="6DGDH_YqeC"/>
</dbReference>
<dbReference type="GO" id="GO:0006098">
    <property type="term" value="P:pentose-phosphate shunt"/>
    <property type="evidence" value="ECO:0007669"/>
    <property type="project" value="InterPro"/>
</dbReference>
<comment type="similarity">
    <text evidence="1">Belongs to the 6-phosphogluconate dehydrogenase family.</text>
</comment>
<dbReference type="Pfam" id="PF00393">
    <property type="entry name" value="6PGD"/>
    <property type="match status" value="1"/>
</dbReference>
<dbReference type="EMBL" id="MHCN01000010">
    <property type="protein sequence ID" value="OGY21930.1"/>
    <property type="molecule type" value="Genomic_DNA"/>
</dbReference>
<evidence type="ECO:0000259" key="4">
    <source>
        <dbReference type="SMART" id="SM01350"/>
    </source>
</evidence>
<sequence>MQVGIVGLGKMGFNFSLHLLEKGYQVVGFDSDPKQSEELSNQGIVTVKALDKLVAKLAPPRIILLSVPHTVLDEVLFGEKGLIRYLAAADAIIDATNSYYKDSIRRGQKLKGKGINYLDTGVSGGPGGARTGASIMVGGNEAIYKKMGGLFKDLAASDGYAYVGPAGAGHFVKMVHNGIEYALMQAYGEGFELLANGPYKNLDLRQIAKIWSHGAVVASFILDKIEAVFAKDPRLETIEGFVEDLGEGRWTVKEGVESEVPMDTIAHALFARFRSRQKDSFAAKLSAALRHEFGGHSVKGKE</sequence>
<evidence type="ECO:0000256" key="1">
    <source>
        <dbReference type="ARBA" id="ARBA00008419"/>
    </source>
</evidence>
<protein>
    <submittedName>
        <fullName evidence="5">6-phosphogluconate dehydrogenase (Decarboxylating)</fullName>
    </submittedName>
</protein>
<dbReference type="GO" id="GO:0004616">
    <property type="term" value="F:phosphogluconate dehydrogenase (decarboxylating) activity"/>
    <property type="evidence" value="ECO:0007669"/>
    <property type="project" value="InterPro"/>
</dbReference>
<dbReference type="PANTHER" id="PTHR11811">
    <property type="entry name" value="6-PHOSPHOGLUCONATE DEHYDROGENASE"/>
    <property type="match status" value="1"/>
</dbReference>
<evidence type="ECO:0000256" key="3">
    <source>
        <dbReference type="ARBA" id="ARBA00023064"/>
    </source>
</evidence>
<dbReference type="SUPFAM" id="SSF48179">
    <property type="entry name" value="6-phosphogluconate dehydrogenase C-terminal domain-like"/>
    <property type="match status" value="1"/>
</dbReference>
<dbReference type="SUPFAM" id="SSF51735">
    <property type="entry name" value="NAD(P)-binding Rossmann-fold domains"/>
    <property type="match status" value="1"/>
</dbReference>
<organism evidence="5 6">
    <name type="scientific">Candidatus Woykebacteria bacterium GWA1_44_8</name>
    <dbReference type="NCBI Taxonomy" id="1802591"/>
    <lineage>
        <taxon>Bacteria</taxon>
        <taxon>Candidatus Woykeibacteriota</taxon>
    </lineage>
</organism>
<dbReference type="Pfam" id="PF03446">
    <property type="entry name" value="NAD_binding_2"/>
    <property type="match status" value="1"/>
</dbReference>
<dbReference type="GO" id="GO:0050661">
    <property type="term" value="F:NADP binding"/>
    <property type="evidence" value="ECO:0007669"/>
    <property type="project" value="InterPro"/>
</dbReference>
<dbReference type="InterPro" id="IPR006115">
    <property type="entry name" value="6PGDH_NADP-bd"/>
</dbReference>
<dbReference type="Proteomes" id="UP000176299">
    <property type="component" value="Unassembled WGS sequence"/>
</dbReference>
<dbReference type="InterPro" id="IPR006183">
    <property type="entry name" value="Pgluconate_DH"/>
</dbReference>
<name>A0A1G1W2V8_9BACT</name>
<evidence type="ECO:0000313" key="5">
    <source>
        <dbReference type="EMBL" id="OGY21930.1"/>
    </source>
</evidence>
<dbReference type="InterPro" id="IPR013328">
    <property type="entry name" value="6PGD_dom2"/>
</dbReference>
<accession>A0A1G1W2V8</accession>
<gene>
    <name evidence="5" type="ORF">A2113_01235</name>
</gene>
<dbReference type="AlphaFoldDB" id="A0A1G1W2V8"/>
<evidence type="ECO:0000313" key="6">
    <source>
        <dbReference type="Proteomes" id="UP000176299"/>
    </source>
</evidence>
<dbReference type="SMART" id="SM01350">
    <property type="entry name" value="6PGD"/>
    <property type="match status" value="1"/>
</dbReference>
<dbReference type="STRING" id="1802591.A2113_01235"/>
<keyword evidence="3" id="KW-0311">Gluconate utilization</keyword>
<keyword evidence="2" id="KW-0560">Oxidoreductase</keyword>
<dbReference type="Gene3D" id="3.40.50.720">
    <property type="entry name" value="NAD(P)-binding Rossmann-like Domain"/>
    <property type="match status" value="1"/>
</dbReference>
<dbReference type="NCBIfam" id="NF007161">
    <property type="entry name" value="PRK09599.1"/>
    <property type="match status" value="1"/>
</dbReference>
<dbReference type="InterPro" id="IPR006114">
    <property type="entry name" value="6PGDH_C"/>
</dbReference>
<dbReference type="PRINTS" id="PR00076">
    <property type="entry name" value="6PGDHDRGNASE"/>
</dbReference>
<dbReference type="InterPro" id="IPR008927">
    <property type="entry name" value="6-PGluconate_DH-like_C_sf"/>
</dbReference>
<dbReference type="GO" id="GO:0019521">
    <property type="term" value="P:D-gluconate metabolic process"/>
    <property type="evidence" value="ECO:0007669"/>
    <property type="project" value="UniProtKB-KW"/>
</dbReference>
<proteinExistence type="inferred from homology"/>
<dbReference type="InterPro" id="IPR036291">
    <property type="entry name" value="NAD(P)-bd_dom_sf"/>
</dbReference>